<proteinExistence type="predicted"/>
<organism evidence="2 3">
    <name type="scientific">Gordonia hankookensis</name>
    <dbReference type="NCBI Taxonomy" id="589403"/>
    <lineage>
        <taxon>Bacteria</taxon>
        <taxon>Bacillati</taxon>
        <taxon>Actinomycetota</taxon>
        <taxon>Actinomycetes</taxon>
        <taxon>Mycobacteriales</taxon>
        <taxon>Gordoniaceae</taxon>
        <taxon>Gordonia</taxon>
    </lineage>
</organism>
<reference evidence="2 3" key="1">
    <citation type="submission" date="2020-09" db="EMBL/GenBank/DDBJ databases">
        <title>Novel species in genus Gordonia.</title>
        <authorList>
            <person name="Zhang G."/>
        </authorList>
    </citation>
    <scope>NUCLEOTIDE SEQUENCE [LARGE SCALE GENOMIC DNA]</scope>
    <source>
        <strain evidence="2 3">ON-33</strain>
    </source>
</reference>
<dbReference type="Proteomes" id="UP000602395">
    <property type="component" value="Unassembled WGS sequence"/>
</dbReference>
<evidence type="ECO:0000313" key="3">
    <source>
        <dbReference type="Proteomes" id="UP000602395"/>
    </source>
</evidence>
<evidence type="ECO:0008006" key="4">
    <source>
        <dbReference type="Google" id="ProtNLM"/>
    </source>
</evidence>
<feature type="chain" id="PRO_5045203452" description="DUF5642 domain-containing protein" evidence="1">
    <location>
        <begin position="28"/>
        <end position="229"/>
    </location>
</feature>
<protein>
    <recommendedName>
        <fullName evidence="4">DUF5642 domain-containing protein</fullName>
    </recommendedName>
</protein>
<dbReference type="PROSITE" id="PS51257">
    <property type="entry name" value="PROKAR_LIPOPROTEIN"/>
    <property type="match status" value="1"/>
</dbReference>
<sequence length="229" mass="23030">MTTTKRHQMRRPVVLAPMLVGSAILVASGCTVDGQGVAGAADLSGDSVAASDFPGGSASRVPAPAVPAALADITGRPLHGSVTPPQCTPAGLPADGAAVLVGPDPDDSTATFTSAVTRARTSLADVTTQARNCPRVLSGSAPTATSLVTVQVLKAPRAQSIDTAGLRRQIATGNVGSSALTTGTTTLMAQRSGVRVTVEYRHQGAEPMSARESDQLASLFDKAVDAAFG</sequence>
<keyword evidence="3" id="KW-1185">Reference proteome</keyword>
<accession>A0ABR7WG93</accession>
<comment type="caution">
    <text evidence="2">The sequence shown here is derived from an EMBL/GenBank/DDBJ whole genome shotgun (WGS) entry which is preliminary data.</text>
</comment>
<feature type="signal peptide" evidence="1">
    <location>
        <begin position="1"/>
        <end position="27"/>
    </location>
</feature>
<gene>
    <name evidence="2" type="ORF">IDF66_19675</name>
</gene>
<evidence type="ECO:0000313" key="2">
    <source>
        <dbReference type="EMBL" id="MBD1321805.1"/>
    </source>
</evidence>
<dbReference type="RefSeq" id="WP_190268272.1">
    <property type="nucleotide sequence ID" value="NZ_BAABAD010000004.1"/>
</dbReference>
<name>A0ABR7WG93_9ACTN</name>
<evidence type="ECO:0000256" key="1">
    <source>
        <dbReference type="SAM" id="SignalP"/>
    </source>
</evidence>
<keyword evidence="1" id="KW-0732">Signal</keyword>
<dbReference type="EMBL" id="JACWMS010000004">
    <property type="protein sequence ID" value="MBD1321805.1"/>
    <property type="molecule type" value="Genomic_DNA"/>
</dbReference>